<name>A0AAP2CMU0_9RHOB</name>
<protein>
    <submittedName>
        <fullName evidence="2">Holin family protein</fullName>
    </submittedName>
</protein>
<accession>A0AAP2CMU0</accession>
<dbReference type="RefSeq" id="WP_327792677.1">
    <property type="nucleotide sequence ID" value="NZ_JADQAZ010000001.1"/>
</dbReference>
<dbReference type="AlphaFoldDB" id="A0AAP2CMU0"/>
<feature type="transmembrane region" description="Helical" evidence="1">
    <location>
        <begin position="74"/>
        <end position="95"/>
    </location>
</feature>
<dbReference type="Pfam" id="PF11351">
    <property type="entry name" value="GTA_holin_3TM"/>
    <property type="match status" value="1"/>
</dbReference>
<evidence type="ECO:0000313" key="3">
    <source>
        <dbReference type="Proteomes" id="UP001315686"/>
    </source>
</evidence>
<dbReference type="InterPro" id="IPR021497">
    <property type="entry name" value="GTA_holin_3TM"/>
</dbReference>
<keyword evidence="1" id="KW-0472">Membrane</keyword>
<keyword evidence="1" id="KW-0812">Transmembrane</keyword>
<comment type="caution">
    <text evidence="2">The sequence shown here is derived from an EMBL/GenBank/DDBJ whole genome shotgun (WGS) entry which is preliminary data.</text>
</comment>
<evidence type="ECO:0000313" key="2">
    <source>
        <dbReference type="EMBL" id="MBT0956475.1"/>
    </source>
</evidence>
<feature type="transmembrane region" description="Helical" evidence="1">
    <location>
        <begin position="107"/>
        <end position="125"/>
    </location>
</feature>
<evidence type="ECO:0000256" key="1">
    <source>
        <dbReference type="SAM" id="Phobius"/>
    </source>
</evidence>
<organism evidence="2 3">
    <name type="scientific">Harenicola maris</name>
    <dbReference type="NCBI Taxonomy" id="2841044"/>
    <lineage>
        <taxon>Bacteria</taxon>
        <taxon>Pseudomonadati</taxon>
        <taxon>Pseudomonadota</taxon>
        <taxon>Alphaproteobacteria</taxon>
        <taxon>Rhodobacterales</taxon>
        <taxon>Paracoccaceae</taxon>
        <taxon>Harenicola</taxon>
    </lineage>
</organism>
<dbReference type="EMBL" id="JADQAZ010000001">
    <property type="protein sequence ID" value="MBT0956475.1"/>
    <property type="molecule type" value="Genomic_DNA"/>
</dbReference>
<gene>
    <name evidence="2" type="ORF">IV417_03680</name>
</gene>
<keyword evidence="3" id="KW-1185">Reference proteome</keyword>
<dbReference type="Proteomes" id="UP001315686">
    <property type="component" value="Unassembled WGS sequence"/>
</dbReference>
<keyword evidence="1" id="KW-1133">Transmembrane helix</keyword>
<reference evidence="2 3" key="1">
    <citation type="journal article" date="2021" name="Arch. Microbiol.">
        <title>Harenicola maris gen. nov., sp. nov. isolated from the Sea of Japan shallow sediments.</title>
        <authorList>
            <person name="Romanenko L.A."/>
            <person name="Kurilenko V.V."/>
            <person name="Chernysheva N.Y."/>
            <person name="Tekutyeva L.A."/>
            <person name="Velansky P.V."/>
            <person name="Svetashev V.I."/>
            <person name="Isaeva M.P."/>
        </authorList>
    </citation>
    <scope>NUCLEOTIDE SEQUENCE [LARGE SCALE GENOMIC DNA]</scope>
    <source>
        <strain evidence="2 3">KMM 3653</strain>
    </source>
</reference>
<proteinExistence type="predicted"/>
<sequence length="180" mass="19574">MGVIGRFFEFLFGSGRNVLAETAEVFIENAEGAGQREAQARAAVMAQFAGEFALPKKGWFDRFMDALNRVPRPAMAIGTLGMFVAAMVDPIWFAARMQGIALVPDPLWWLLGAIVSFYFGARYQAKGQEFRRDVAGSVAMAQRVTRNLSALDALEGGAEGRPVIQGNPALAEWKREGGEG</sequence>